<gene>
    <name evidence="2" type="ORF">SAMN02745174_01798</name>
</gene>
<evidence type="ECO:0000256" key="1">
    <source>
        <dbReference type="ARBA" id="ARBA00006479"/>
    </source>
</evidence>
<dbReference type="Proteomes" id="UP000191153">
    <property type="component" value="Unassembled WGS sequence"/>
</dbReference>
<dbReference type="SUPFAM" id="SSF46785">
    <property type="entry name" value="Winged helix' DNA-binding domain"/>
    <property type="match status" value="1"/>
</dbReference>
<evidence type="ECO:0000313" key="3">
    <source>
        <dbReference type="Proteomes" id="UP000191153"/>
    </source>
</evidence>
<keyword evidence="3" id="KW-1185">Reference proteome</keyword>
<reference evidence="2 3" key="1">
    <citation type="submission" date="2017-02" db="EMBL/GenBank/DDBJ databases">
        <authorList>
            <person name="Peterson S.W."/>
        </authorList>
    </citation>
    <scope>NUCLEOTIDE SEQUENCE [LARGE SCALE GENOMIC DNA]</scope>
    <source>
        <strain evidence="2 3">ATCC 700028</strain>
    </source>
</reference>
<dbReference type="PROSITE" id="PS01125">
    <property type="entry name" value="ROK"/>
    <property type="match status" value="1"/>
</dbReference>
<organism evidence="2 3">
    <name type="scientific">Cetobacterium ceti</name>
    <dbReference type="NCBI Taxonomy" id="180163"/>
    <lineage>
        <taxon>Bacteria</taxon>
        <taxon>Fusobacteriati</taxon>
        <taxon>Fusobacteriota</taxon>
        <taxon>Fusobacteriia</taxon>
        <taxon>Fusobacteriales</taxon>
        <taxon>Fusobacteriaceae</taxon>
        <taxon>Cetobacterium</taxon>
    </lineage>
</organism>
<dbReference type="Gene3D" id="3.30.420.40">
    <property type="match status" value="1"/>
</dbReference>
<dbReference type="OrthoDB" id="9796533at2"/>
<dbReference type="AlphaFoldDB" id="A0A1T4P6U5"/>
<accession>A0A1T4P6U5</accession>
<dbReference type="InterPro" id="IPR043129">
    <property type="entry name" value="ATPase_NBD"/>
</dbReference>
<dbReference type="InterPro" id="IPR036390">
    <property type="entry name" value="WH_DNA-bd_sf"/>
</dbReference>
<keyword evidence="2" id="KW-0238">DNA-binding</keyword>
<dbReference type="EMBL" id="FUWX01000013">
    <property type="protein sequence ID" value="SJZ87224.1"/>
    <property type="molecule type" value="Genomic_DNA"/>
</dbReference>
<protein>
    <submittedName>
        <fullName evidence="2">Winged helix-turn-helix DNA-binding</fullName>
    </submittedName>
</protein>
<dbReference type="Pfam" id="PF00480">
    <property type="entry name" value="ROK"/>
    <property type="match status" value="1"/>
</dbReference>
<sequence length="81" mass="9262">MNNTERFILKQIYEDKEISRKEIATKLNLSKTIVGKYINNFIIFNIDEGVGAGIILNDKLYMGSKFEAGEIGHIPYNYSKS</sequence>
<dbReference type="InterPro" id="IPR049874">
    <property type="entry name" value="ROK_cs"/>
</dbReference>
<dbReference type="CDD" id="cd23763">
    <property type="entry name" value="ASKHA_ATPase_ROK"/>
    <property type="match status" value="1"/>
</dbReference>
<name>A0A1T4P6U5_9FUSO</name>
<dbReference type="STRING" id="180163.SAMN02745174_01798"/>
<dbReference type="InterPro" id="IPR000600">
    <property type="entry name" value="ROK"/>
</dbReference>
<dbReference type="Gene3D" id="1.10.10.10">
    <property type="entry name" value="Winged helix-like DNA-binding domain superfamily/Winged helix DNA-binding domain"/>
    <property type="match status" value="1"/>
</dbReference>
<dbReference type="GO" id="GO:0003677">
    <property type="term" value="F:DNA binding"/>
    <property type="evidence" value="ECO:0007669"/>
    <property type="project" value="UniProtKB-KW"/>
</dbReference>
<comment type="similarity">
    <text evidence="1">Belongs to the ROK (NagC/XylR) family.</text>
</comment>
<dbReference type="InterPro" id="IPR036388">
    <property type="entry name" value="WH-like_DNA-bd_sf"/>
</dbReference>
<evidence type="ECO:0000313" key="2">
    <source>
        <dbReference type="EMBL" id="SJZ87224.1"/>
    </source>
</evidence>
<dbReference type="SUPFAM" id="SSF53067">
    <property type="entry name" value="Actin-like ATPase domain"/>
    <property type="match status" value="1"/>
</dbReference>
<proteinExistence type="inferred from homology"/>